<keyword evidence="2" id="KW-1185">Reference proteome</keyword>
<sequence>MSCVWLSETMKVAVAFGQVHLQQVPQQVLQVGAELHTDQIFQRDAGAVFVGAHTASTCASLNDMQVIQIMCELQKVFQVYVNMHDRTSHRIYSCRICTLDPGQEGSSDLLSDVVTNV</sequence>
<name>A0A4Z2GNM1_9TELE</name>
<dbReference type="Proteomes" id="UP000314294">
    <property type="component" value="Unassembled WGS sequence"/>
</dbReference>
<dbReference type="EMBL" id="SRLO01000474">
    <property type="protein sequence ID" value="TNN54810.1"/>
    <property type="molecule type" value="Genomic_DNA"/>
</dbReference>
<proteinExistence type="predicted"/>
<dbReference type="AlphaFoldDB" id="A0A4Z2GNM1"/>
<reference evidence="1 2" key="1">
    <citation type="submission" date="2019-03" db="EMBL/GenBank/DDBJ databases">
        <title>First draft genome of Liparis tanakae, snailfish: a comprehensive survey of snailfish specific genes.</title>
        <authorList>
            <person name="Kim W."/>
            <person name="Song I."/>
            <person name="Jeong J.-H."/>
            <person name="Kim D."/>
            <person name="Kim S."/>
            <person name="Ryu S."/>
            <person name="Song J.Y."/>
            <person name="Lee S.K."/>
        </authorList>
    </citation>
    <scope>NUCLEOTIDE SEQUENCE [LARGE SCALE GENOMIC DNA]</scope>
    <source>
        <tissue evidence="1">Muscle</tissue>
    </source>
</reference>
<organism evidence="1 2">
    <name type="scientific">Liparis tanakae</name>
    <name type="common">Tanaka's snailfish</name>
    <dbReference type="NCBI Taxonomy" id="230148"/>
    <lineage>
        <taxon>Eukaryota</taxon>
        <taxon>Metazoa</taxon>
        <taxon>Chordata</taxon>
        <taxon>Craniata</taxon>
        <taxon>Vertebrata</taxon>
        <taxon>Euteleostomi</taxon>
        <taxon>Actinopterygii</taxon>
        <taxon>Neopterygii</taxon>
        <taxon>Teleostei</taxon>
        <taxon>Neoteleostei</taxon>
        <taxon>Acanthomorphata</taxon>
        <taxon>Eupercaria</taxon>
        <taxon>Perciformes</taxon>
        <taxon>Cottioidei</taxon>
        <taxon>Cottales</taxon>
        <taxon>Liparidae</taxon>
        <taxon>Liparis</taxon>
    </lineage>
</organism>
<accession>A0A4Z2GNM1</accession>
<gene>
    <name evidence="1" type="ORF">EYF80_035016</name>
</gene>
<comment type="caution">
    <text evidence="1">The sequence shown here is derived from an EMBL/GenBank/DDBJ whole genome shotgun (WGS) entry which is preliminary data.</text>
</comment>
<evidence type="ECO:0000313" key="1">
    <source>
        <dbReference type="EMBL" id="TNN54810.1"/>
    </source>
</evidence>
<protein>
    <submittedName>
        <fullName evidence="1">Uncharacterized protein</fullName>
    </submittedName>
</protein>
<evidence type="ECO:0000313" key="2">
    <source>
        <dbReference type="Proteomes" id="UP000314294"/>
    </source>
</evidence>